<gene>
    <name evidence="1" type="ORF">MRB53_013081</name>
</gene>
<proteinExistence type="predicted"/>
<sequence>MFAPRLPDFFSLPPSSSPSHRQELLALWSSVPPPTAVLVLVEDRLQHCSGWLSYVQVSLAAPLGGVVFVFCSVFSLVVFLRRSAQLRREVLFRCVA</sequence>
<protein>
    <submittedName>
        <fullName evidence="1">Uncharacterized protein</fullName>
    </submittedName>
</protein>
<evidence type="ECO:0000313" key="2">
    <source>
        <dbReference type="Proteomes" id="UP001234297"/>
    </source>
</evidence>
<reference evidence="1 2" key="1">
    <citation type="journal article" date="2022" name="Hortic Res">
        <title>A haplotype resolved chromosomal level avocado genome allows analysis of novel avocado genes.</title>
        <authorList>
            <person name="Nath O."/>
            <person name="Fletcher S.J."/>
            <person name="Hayward A."/>
            <person name="Shaw L.M."/>
            <person name="Masouleh A.K."/>
            <person name="Furtado A."/>
            <person name="Henry R.J."/>
            <person name="Mitter N."/>
        </authorList>
    </citation>
    <scope>NUCLEOTIDE SEQUENCE [LARGE SCALE GENOMIC DNA]</scope>
    <source>
        <strain evidence="2">cv. Hass</strain>
    </source>
</reference>
<organism evidence="1 2">
    <name type="scientific">Persea americana</name>
    <name type="common">Avocado</name>
    <dbReference type="NCBI Taxonomy" id="3435"/>
    <lineage>
        <taxon>Eukaryota</taxon>
        <taxon>Viridiplantae</taxon>
        <taxon>Streptophyta</taxon>
        <taxon>Embryophyta</taxon>
        <taxon>Tracheophyta</taxon>
        <taxon>Spermatophyta</taxon>
        <taxon>Magnoliopsida</taxon>
        <taxon>Magnoliidae</taxon>
        <taxon>Laurales</taxon>
        <taxon>Lauraceae</taxon>
        <taxon>Persea</taxon>
    </lineage>
</organism>
<evidence type="ECO:0000313" key="1">
    <source>
        <dbReference type="EMBL" id="KAJ8616895.1"/>
    </source>
</evidence>
<keyword evidence="2" id="KW-1185">Reference proteome</keyword>
<comment type="caution">
    <text evidence="1">The sequence shown here is derived from an EMBL/GenBank/DDBJ whole genome shotgun (WGS) entry which is preliminary data.</text>
</comment>
<name>A0ACC2K714_PERAE</name>
<dbReference type="EMBL" id="CM056812">
    <property type="protein sequence ID" value="KAJ8616895.1"/>
    <property type="molecule type" value="Genomic_DNA"/>
</dbReference>
<dbReference type="Proteomes" id="UP001234297">
    <property type="component" value="Chromosome 4"/>
</dbReference>
<accession>A0ACC2K714</accession>